<dbReference type="InterPro" id="IPR052165">
    <property type="entry name" value="Membrane_assoc_protease"/>
</dbReference>
<dbReference type="InterPro" id="IPR012340">
    <property type="entry name" value="NA-bd_OB-fold"/>
</dbReference>
<organism evidence="8 9">
    <name type="scientific">Vibrio mytili</name>
    <dbReference type="NCBI Taxonomy" id="50718"/>
    <lineage>
        <taxon>Bacteria</taxon>
        <taxon>Pseudomonadati</taxon>
        <taxon>Pseudomonadota</taxon>
        <taxon>Gammaproteobacteria</taxon>
        <taxon>Vibrionales</taxon>
        <taxon>Vibrionaceae</taxon>
        <taxon>Vibrio</taxon>
    </lineage>
</organism>
<comment type="caution">
    <text evidence="8">The sequence shown here is derived from an EMBL/GenBank/DDBJ whole genome shotgun (WGS) entry which is preliminary data.</text>
</comment>
<dbReference type="Pfam" id="PF01957">
    <property type="entry name" value="NfeD"/>
    <property type="match status" value="1"/>
</dbReference>
<accession>A0A0C3ID81</accession>
<name>A0A0C3ID81_9VIBR</name>
<evidence type="ECO:0000256" key="2">
    <source>
        <dbReference type="ARBA" id="ARBA00022692"/>
    </source>
</evidence>
<feature type="coiled-coil region" evidence="5">
    <location>
        <begin position="80"/>
        <end position="107"/>
    </location>
</feature>
<evidence type="ECO:0000313" key="8">
    <source>
        <dbReference type="EMBL" id="KIN12292.1"/>
    </source>
</evidence>
<feature type="transmembrane region" description="Helical" evidence="6">
    <location>
        <begin position="12"/>
        <end position="28"/>
    </location>
</feature>
<evidence type="ECO:0000313" key="9">
    <source>
        <dbReference type="Proteomes" id="UP000031977"/>
    </source>
</evidence>
<proteinExistence type="predicted"/>
<dbReference type="AlphaFoldDB" id="A0A0C3ID81"/>
<feature type="transmembrane region" description="Helical" evidence="6">
    <location>
        <begin position="33"/>
        <end position="51"/>
    </location>
</feature>
<dbReference type="Gene3D" id="2.40.50.140">
    <property type="entry name" value="Nucleic acid-binding proteins"/>
    <property type="match status" value="1"/>
</dbReference>
<comment type="subcellular location">
    <subcellularLocation>
        <location evidence="1">Membrane</location>
        <topology evidence="1">Multi-pass membrane protein</topology>
    </subcellularLocation>
</comment>
<evidence type="ECO:0000256" key="4">
    <source>
        <dbReference type="ARBA" id="ARBA00023136"/>
    </source>
</evidence>
<evidence type="ECO:0000256" key="6">
    <source>
        <dbReference type="SAM" id="Phobius"/>
    </source>
</evidence>
<dbReference type="EMBL" id="JXOK01000006">
    <property type="protein sequence ID" value="KIN12292.1"/>
    <property type="molecule type" value="Genomic_DNA"/>
</dbReference>
<keyword evidence="3 6" id="KW-1133">Transmembrane helix</keyword>
<dbReference type="GO" id="GO:0005886">
    <property type="term" value="C:plasma membrane"/>
    <property type="evidence" value="ECO:0007669"/>
    <property type="project" value="TreeGrafter"/>
</dbReference>
<reference evidence="8 9" key="1">
    <citation type="submission" date="2015-01" db="EMBL/GenBank/DDBJ databases">
        <title>Draft genome of Vibrio mytili type strain CAIM 528.</title>
        <authorList>
            <person name="Gonzalez-Castillo A."/>
            <person name="Gomez-Gil B."/>
            <person name="Enciso-Ibarra J."/>
        </authorList>
    </citation>
    <scope>NUCLEOTIDE SEQUENCE [LARGE SCALE GENOMIC DNA]</scope>
    <source>
        <strain evidence="8 9">CAIM 528</strain>
    </source>
</reference>
<feature type="domain" description="NfeD-like C-terminal" evidence="7">
    <location>
        <begin position="95"/>
        <end position="150"/>
    </location>
</feature>
<sequence>MDVFSLLDSVTFWHWLALGLSLLAVELLGTAGYCLWLGLSALLVAVVLSVLPISWQLQWFCFAAFSLLTTWLWWRRQWAKDKKEDQVRDLNQKYKQLIGQTVTLEEDFAVGMNRIRIADTTWSARSEQALTAGTRVKIIAVDGIILTVEPVSD</sequence>
<evidence type="ECO:0000256" key="1">
    <source>
        <dbReference type="ARBA" id="ARBA00004141"/>
    </source>
</evidence>
<dbReference type="OrthoDB" id="6402862at2"/>
<dbReference type="Proteomes" id="UP000031977">
    <property type="component" value="Unassembled WGS sequence"/>
</dbReference>
<keyword evidence="2 6" id="KW-0812">Transmembrane</keyword>
<dbReference type="PANTHER" id="PTHR33507:SF3">
    <property type="entry name" value="INNER MEMBRANE PROTEIN YBBJ"/>
    <property type="match status" value="1"/>
</dbReference>
<keyword evidence="4 6" id="KW-0472">Membrane</keyword>
<evidence type="ECO:0000256" key="3">
    <source>
        <dbReference type="ARBA" id="ARBA00022989"/>
    </source>
</evidence>
<dbReference type="STRING" id="50718.SU60_03215"/>
<dbReference type="PANTHER" id="PTHR33507">
    <property type="entry name" value="INNER MEMBRANE PROTEIN YBBJ"/>
    <property type="match status" value="1"/>
</dbReference>
<feature type="transmembrane region" description="Helical" evidence="6">
    <location>
        <begin position="57"/>
        <end position="74"/>
    </location>
</feature>
<keyword evidence="5" id="KW-0175">Coiled coil</keyword>
<evidence type="ECO:0000259" key="7">
    <source>
        <dbReference type="Pfam" id="PF01957"/>
    </source>
</evidence>
<dbReference type="RefSeq" id="WP_041154279.1">
    <property type="nucleotide sequence ID" value="NZ_CBCRVP010000004.1"/>
</dbReference>
<dbReference type="SUPFAM" id="SSF141322">
    <property type="entry name" value="NfeD domain-like"/>
    <property type="match status" value="1"/>
</dbReference>
<evidence type="ECO:0000256" key="5">
    <source>
        <dbReference type="SAM" id="Coils"/>
    </source>
</evidence>
<keyword evidence="9" id="KW-1185">Reference proteome</keyword>
<protein>
    <submittedName>
        <fullName evidence="8">Regulatory protein</fullName>
    </submittedName>
</protein>
<gene>
    <name evidence="8" type="ORF">SU60_03215</name>
</gene>
<dbReference type="InterPro" id="IPR002810">
    <property type="entry name" value="NfeD-like_C"/>
</dbReference>